<keyword evidence="9 12" id="KW-0472">Membrane</keyword>
<keyword evidence="7" id="KW-0972">Capsule biogenesis/degradation</keyword>
<organism evidence="14 15">
    <name type="scientific">Candidatus Enterococcus murrayae</name>
    <dbReference type="NCBI Taxonomy" id="2815321"/>
    <lineage>
        <taxon>Bacteria</taxon>
        <taxon>Bacillati</taxon>
        <taxon>Bacillota</taxon>
        <taxon>Bacilli</taxon>
        <taxon>Lactobacillales</taxon>
        <taxon>Enterococcaceae</taxon>
        <taxon>Enterococcus</taxon>
    </lineage>
</organism>
<evidence type="ECO:0000256" key="6">
    <source>
        <dbReference type="ARBA" id="ARBA00022692"/>
    </source>
</evidence>
<keyword evidence="5" id="KW-1003">Cell membrane</keyword>
<keyword evidence="10" id="KW-0270">Exopolysaccharide synthesis</keyword>
<comment type="subcellular location">
    <subcellularLocation>
        <location evidence="1">Cell membrane</location>
        <topology evidence="1">Multi-pass membrane protein</topology>
    </subcellularLocation>
</comment>
<evidence type="ECO:0000256" key="1">
    <source>
        <dbReference type="ARBA" id="ARBA00004651"/>
    </source>
</evidence>
<dbReference type="RefSeq" id="WP_207109772.1">
    <property type="nucleotide sequence ID" value="NZ_JAFLVR010000045.1"/>
</dbReference>
<dbReference type="InterPro" id="IPR050445">
    <property type="entry name" value="Bact_polysacc_biosynth/exp"/>
</dbReference>
<evidence type="ECO:0000256" key="3">
    <source>
        <dbReference type="ARBA" id="ARBA00006683"/>
    </source>
</evidence>
<dbReference type="PANTHER" id="PTHR32309">
    <property type="entry name" value="TYROSINE-PROTEIN KINASE"/>
    <property type="match status" value="1"/>
</dbReference>
<comment type="similarity">
    <text evidence="3">Belongs to the CpsC/CapA family.</text>
</comment>
<feature type="transmembrane region" description="Helical" evidence="12">
    <location>
        <begin position="169"/>
        <end position="188"/>
    </location>
</feature>
<sequence length="239" mass="26409">MRYQINLRELLEILKKEKFLLLIGTFLFTGIVVMGSALLVKPEYSASSQLVGVPNVTSTNEINANILSVTTFKDFTKSTIVLGKVADELGNRNYSIGQLRGSIEVKQSPNSQVFAIQATADTAPKAETIANKTAEVFQREAKEILKNDSIAIVSPAGEDTRKISPNLKLASAFGLVLGFVVMVIIALIKDFFNGTVKSDYYIEETFNIVPLGSVGKIDKRTRQRISRLKLEKSIHIREK</sequence>
<dbReference type="InterPro" id="IPR003856">
    <property type="entry name" value="LPS_length_determ_N"/>
</dbReference>
<comment type="caution">
    <text evidence="14">The sequence shown here is derived from an EMBL/GenBank/DDBJ whole genome shotgun (WGS) entry which is preliminary data.</text>
</comment>
<comment type="pathway">
    <text evidence="2">Capsule biogenesis; capsule polysaccharide biosynthesis.</text>
</comment>
<evidence type="ECO:0000256" key="9">
    <source>
        <dbReference type="ARBA" id="ARBA00023136"/>
    </source>
</evidence>
<keyword evidence="15" id="KW-1185">Reference proteome</keyword>
<name>A0ABS3HLZ7_9ENTE</name>
<comment type="function">
    <text evidence="11">Required for CpsD phosphorylation. Involved in the regulation of capsular polysaccharide biosynthesis. May be part of a complex that directs the coordinated polymerization and export to the cell surface of the capsular polysaccharide.</text>
</comment>
<evidence type="ECO:0000256" key="2">
    <source>
        <dbReference type="ARBA" id="ARBA00005132"/>
    </source>
</evidence>
<feature type="transmembrane region" description="Helical" evidence="12">
    <location>
        <begin position="20"/>
        <end position="40"/>
    </location>
</feature>
<evidence type="ECO:0000313" key="15">
    <source>
        <dbReference type="Proteomes" id="UP000664495"/>
    </source>
</evidence>
<evidence type="ECO:0000313" key="14">
    <source>
        <dbReference type="EMBL" id="MBO0454022.1"/>
    </source>
</evidence>
<evidence type="ECO:0000256" key="10">
    <source>
        <dbReference type="ARBA" id="ARBA00023169"/>
    </source>
</evidence>
<proteinExistence type="inferred from homology"/>
<evidence type="ECO:0000259" key="13">
    <source>
        <dbReference type="Pfam" id="PF02706"/>
    </source>
</evidence>
<keyword evidence="6 12" id="KW-0812">Transmembrane</keyword>
<evidence type="ECO:0000256" key="11">
    <source>
        <dbReference type="ARBA" id="ARBA00045736"/>
    </source>
</evidence>
<dbReference type="EMBL" id="JAFLVR010000045">
    <property type="protein sequence ID" value="MBO0454022.1"/>
    <property type="molecule type" value="Genomic_DNA"/>
</dbReference>
<protein>
    <recommendedName>
        <fullName evidence="4">Capsular polysaccharide biosynthesis protein CpsC</fullName>
    </recommendedName>
</protein>
<evidence type="ECO:0000256" key="4">
    <source>
        <dbReference type="ARBA" id="ARBA00020739"/>
    </source>
</evidence>
<evidence type="ECO:0000256" key="8">
    <source>
        <dbReference type="ARBA" id="ARBA00022989"/>
    </source>
</evidence>
<feature type="domain" description="Polysaccharide chain length determinant N-terminal" evidence="13">
    <location>
        <begin position="4"/>
        <end position="89"/>
    </location>
</feature>
<evidence type="ECO:0000256" key="5">
    <source>
        <dbReference type="ARBA" id="ARBA00022475"/>
    </source>
</evidence>
<dbReference type="PANTHER" id="PTHR32309:SF13">
    <property type="entry name" value="FERRIC ENTEROBACTIN TRANSPORT PROTEIN FEPE"/>
    <property type="match status" value="1"/>
</dbReference>
<evidence type="ECO:0000256" key="7">
    <source>
        <dbReference type="ARBA" id="ARBA00022903"/>
    </source>
</evidence>
<keyword evidence="8 12" id="KW-1133">Transmembrane helix</keyword>
<accession>A0ABS3HLZ7</accession>
<reference evidence="14 15" key="1">
    <citation type="submission" date="2021-03" db="EMBL/GenBank/DDBJ databases">
        <title>Enterococcal diversity collection.</title>
        <authorList>
            <person name="Gilmore M.S."/>
            <person name="Schwartzman J."/>
            <person name="Van Tyne D."/>
            <person name="Martin M."/>
            <person name="Earl A.M."/>
            <person name="Manson A.L."/>
            <person name="Straub T."/>
            <person name="Salamzade R."/>
            <person name="Saavedra J."/>
            <person name="Lebreton F."/>
            <person name="Prichula J."/>
            <person name="Schaufler K."/>
            <person name="Gaca A."/>
            <person name="Sgardioli B."/>
            <person name="Wagenaar J."/>
            <person name="Strong T."/>
        </authorList>
    </citation>
    <scope>NUCLEOTIDE SEQUENCE [LARGE SCALE GENOMIC DNA]</scope>
    <source>
        <strain evidence="14 15">MJM16</strain>
    </source>
</reference>
<dbReference type="Proteomes" id="UP000664495">
    <property type="component" value="Unassembled WGS sequence"/>
</dbReference>
<dbReference type="Pfam" id="PF02706">
    <property type="entry name" value="Wzz"/>
    <property type="match status" value="1"/>
</dbReference>
<gene>
    <name evidence="14" type="ORF">JZO85_17330</name>
</gene>
<evidence type="ECO:0000256" key="12">
    <source>
        <dbReference type="SAM" id="Phobius"/>
    </source>
</evidence>